<feature type="compositionally biased region" description="Basic and acidic residues" evidence="2">
    <location>
        <begin position="39"/>
        <end position="48"/>
    </location>
</feature>
<name>A0A9P4PG30_9PLEO</name>
<evidence type="ECO:0000256" key="2">
    <source>
        <dbReference type="SAM" id="MobiDB-lite"/>
    </source>
</evidence>
<feature type="compositionally biased region" description="Polar residues" evidence="2">
    <location>
        <begin position="11"/>
        <end position="38"/>
    </location>
</feature>
<comment type="caution">
    <text evidence="3">The sequence shown here is derived from an EMBL/GenBank/DDBJ whole genome shotgun (WGS) entry which is preliminary data.</text>
</comment>
<feature type="compositionally biased region" description="Low complexity" evidence="2">
    <location>
        <begin position="910"/>
        <end position="934"/>
    </location>
</feature>
<feature type="region of interest" description="Disordered" evidence="2">
    <location>
        <begin position="551"/>
        <end position="570"/>
    </location>
</feature>
<dbReference type="Proteomes" id="UP000799764">
    <property type="component" value="Unassembled WGS sequence"/>
</dbReference>
<feature type="compositionally biased region" description="Low complexity" evidence="2">
    <location>
        <begin position="947"/>
        <end position="960"/>
    </location>
</feature>
<gene>
    <name evidence="3" type="ORF">P171DRAFT_433115</name>
</gene>
<feature type="region of interest" description="Disordered" evidence="2">
    <location>
        <begin position="947"/>
        <end position="1018"/>
    </location>
</feature>
<evidence type="ECO:0000313" key="4">
    <source>
        <dbReference type="Proteomes" id="UP000799764"/>
    </source>
</evidence>
<feature type="repeat" description="PPR" evidence="1">
    <location>
        <begin position="631"/>
        <end position="665"/>
    </location>
</feature>
<dbReference type="GO" id="GO:0005739">
    <property type="term" value="C:mitochondrion"/>
    <property type="evidence" value="ECO:0007669"/>
    <property type="project" value="TreeGrafter"/>
</dbReference>
<feature type="compositionally biased region" description="Polar residues" evidence="2">
    <location>
        <begin position="969"/>
        <end position="980"/>
    </location>
</feature>
<feature type="compositionally biased region" description="Basic and acidic residues" evidence="2">
    <location>
        <begin position="981"/>
        <end position="995"/>
    </location>
</feature>
<dbReference type="PANTHER" id="PTHR47938:SF35">
    <property type="entry name" value="PENTATRICOPEPTIDE REPEAT-CONTAINING PROTEIN 4, MITOCHONDRIAL-RELATED"/>
    <property type="match status" value="1"/>
</dbReference>
<evidence type="ECO:0000256" key="1">
    <source>
        <dbReference type="PROSITE-ProRule" id="PRU00708"/>
    </source>
</evidence>
<keyword evidence="4" id="KW-1185">Reference proteome</keyword>
<evidence type="ECO:0008006" key="5">
    <source>
        <dbReference type="Google" id="ProtNLM"/>
    </source>
</evidence>
<feature type="repeat" description="PPR" evidence="1">
    <location>
        <begin position="476"/>
        <end position="510"/>
    </location>
</feature>
<organism evidence="3 4">
    <name type="scientific">Karstenula rhodostoma CBS 690.94</name>
    <dbReference type="NCBI Taxonomy" id="1392251"/>
    <lineage>
        <taxon>Eukaryota</taxon>
        <taxon>Fungi</taxon>
        <taxon>Dikarya</taxon>
        <taxon>Ascomycota</taxon>
        <taxon>Pezizomycotina</taxon>
        <taxon>Dothideomycetes</taxon>
        <taxon>Pleosporomycetidae</taxon>
        <taxon>Pleosporales</taxon>
        <taxon>Massarineae</taxon>
        <taxon>Didymosphaeriaceae</taxon>
        <taxon>Karstenula</taxon>
    </lineage>
</organism>
<dbReference type="Gene3D" id="1.25.40.10">
    <property type="entry name" value="Tetratricopeptide repeat domain"/>
    <property type="match status" value="2"/>
</dbReference>
<protein>
    <recommendedName>
        <fullName evidence="5">Pentacotripeptide-repeat region of PRORP domain-containing protein</fullName>
    </recommendedName>
</protein>
<feature type="repeat" description="PPR" evidence="1">
    <location>
        <begin position="784"/>
        <end position="818"/>
    </location>
</feature>
<feature type="compositionally biased region" description="Basic and acidic residues" evidence="2">
    <location>
        <begin position="56"/>
        <end position="65"/>
    </location>
</feature>
<dbReference type="Pfam" id="PF13041">
    <property type="entry name" value="PPR_2"/>
    <property type="match status" value="1"/>
</dbReference>
<dbReference type="Pfam" id="PF13812">
    <property type="entry name" value="PPR_3"/>
    <property type="match status" value="1"/>
</dbReference>
<reference evidence="3" key="1">
    <citation type="journal article" date="2020" name="Stud. Mycol.">
        <title>101 Dothideomycetes genomes: a test case for predicting lifestyles and emergence of pathogens.</title>
        <authorList>
            <person name="Haridas S."/>
            <person name="Albert R."/>
            <person name="Binder M."/>
            <person name="Bloem J."/>
            <person name="Labutti K."/>
            <person name="Salamov A."/>
            <person name="Andreopoulos B."/>
            <person name="Baker S."/>
            <person name="Barry K."/>
            <person name="Bills G."/>
            <person name="Bluhm B."/>
            <person name="Cannon C."/>
            <person name="Castanera R."/>
            <person name="Culley D."/>
            <person name="Daum C."/>
            <person name="Ezra D."/>
            <person name="Gonzalez J."/>
            <person name="Henrissat B."/>
            <person name="Kuo A."/>
            <person name="Liang C."/>
            <person name="Lipzen A."/>
            <person name="Lutzoni F."/>
            <person name="Magnuson J."/>
            <person name="Mondo S."/>
            <person name="Nolan M."/>
            <person name="Ohm R."/>
            <person name="Pangilinan J."/>
            <person name="Park H.-J."/>
            <person name="Ramirez L."/>
            <person name="Alfaro M."/>
            <person name="Sun H."/>
            <person name="Tritt A."/>
            <person name="Yoshinaga Y."/>
            <person name="Zwiers L.-H."/>
            <person name="Turgeon B."/>
            <person name="Goodwin S."/>
            <person name="Spatafora J."/>
            <person name="Crous P."/>
            <person name="Grigoriev I."/>
        </authorList>
    </citation>
    <scope>NUCLEOTIDE SEQUENCE</scope>
    <source>
        <strain evidence="3">CBS 690.94</strain>
    </source>
</reference>
<dbReference type="OrthoDB" id="185373at2759"/>
<feature type="region of interest" description="Disordered" evidence="2">
    <location>
        <begin position="1"/>
        <end position="109"/>
    </location>
</feature>
<dbReference type="InterPro" id="IPR011990">
    <property type="entry name" value="TPR-like_helical_dom_sf"/>
</dbReference>
<feature type="compositionally biased region" description="Polar residues" evidence="2">
    <location>
        <begin position="1005"/>
        <end position="1018"/>
    </location>
</feature>
<dbReference type="NCBIfam" id="TIGR00756">
    <property type="entry name" value="PPR"/>
    <property type="match status" value="2"/>
</dbReference>
<sequence length="1018" mass="114243">MSRATIVSFRKPSNASQPTSEAQQPSEVAQSEDQSQESGIEHERRDPDAPAFRYSRGPDKGRPYDEGTGPVGRYTRTAQPEGGPRKVWRYQDRETTSTSASAPASTSASVAQTINNLLTRNDVKAAWDLFEKTFTSRDVPALTDPPLSDISLLVGGKIFRRLALSITLEFGKGNHTVPTPTQVLFRLEQLDIAPERVWNQAIGNMTYQFMRSMAPPDQREAPASETTTEPDTEATLGELLSVWRLFFQRHGKQQVRDPLESISPEWKTIPDGEFTFGEAGKYFGKRLQQFHPTHHDTPELQYSAISIFNYFYAETEPPRAIPETLRQQNQPFLRLLTSTLAGSNIVGAFKHAEINPGIRSLGGEYQGTIAAQMDLAPSLASRINGVDSSATPEEKASYLQESFLKRIGRQVMMQANLREVEKIWADAQKTYTTSDGKAQIPRPIYNAFLSGFMTLFQPDQTVKVWNHMIAHGVSPDLETWNAMLVGCAKAKDLAGMNAVWDRMLRAGVEPDQRSWTTRVHSIIGTHVQIDAGLAALDEMGKRWLSAETAIENSKNPAKGKGARKPTSDPKLFNNFTKPGIGVINGAVDAIVQFPTKGDVLIRRSKGLTFDSKVSYVQRILQWAGNFNIKPNTRTYNALIKLYLGGNDFPTAFKLLRQMEKEGLEGDLATHTMLLRAAFDNQKFDTLSQQEQADRVLSLFAQLEQGGLKPNTYVYQIAVDRLLKNFSNYTGVRAVIDHMMSRGLLVSPQIYTSLVTHYFQQDPPAIKEVDSLVTRILGPPAAPTDRFLFDRIIEGYARVGEIAPMMTVLTKMSAHGKRPSFVALIEVVKALYNAGEWERARAIVRDVKEGTGVAQSGATTKHTVDRDQFFYTINQLAPDLLEELAGDHFKAPVRAQTQQGDASYEQPQPPHEQVQYEQQQYDQYQQQEQQYDQGGYEQAPYEQAQYDQPPYQQQPYDPAAYEQDHMPYQQAPNGQAFYQQTQEKDNEFVNAEHEGYLSDEPEVPRQQWTMGGNQSAGRR</sequence>
<dbReference type="PANTHER" id="PTHR47938">
    <property type="entry name" value="RESPIRATORY COMPLEX I CHAPERONE (CIA84), PUTATIVE (AFU_ORTHOLOGUE AFUA_2G06020)-RELATED"/>
    <property type="match status" value="1"/>
</dbReference>
<feature type="compositionally biased region" description="Low complexity" evidence="2">
    <location>
        <begin position="96"/>
        <end position="109"/>
    </location>
</feature>
<dbReference type="GO" id="GO:0140053">
    <property type="term" value="P:mitochondrial gene expression"/>
    <property type="evidence" value="ECO:0007669"/>
    <property type="project" value="TreeGrafter"/>
</dbReference>
<accession>A0A9P4PG30</accession>
<dbReference type="PROSITE" id="PS51375">
    <property type="entry name" value="PPR"/>
    <property type="match status" value="3"/>
</dbReference>
<dbReference type="InterPro" id="IPR002885">
    <property type="entry name" value="PPR_rpt"/>
</dbReference>
<feature type="region of interest" description="Disordered" evidence="2">
    <location>
        <begin position="894"/>
        <end position="934"/>
    </location>
</feature>
<dbReference type="AlphaFoldDB" id="A0A9P4PG30"/>
<proteinExistence type="predicted"/>
<evidence type="ECO:0000313" key="3">
    <source>
        <dbReference type="EMBL" id="KAF2442693.1"/>
    </source>
</evidence>
<dbReference type="EMBL" id="MU001503">
    <property type="protein sequence ID" value="KAF2442693.1"/>
    <property type="molecule type" value="Genomic_DNA"/>
</dbReference>
<dbReference type="GO" id="GO:0003729">
    <property type="term" value="F:mRNA binding"/>
    <property type="evidence" value="ECO:0007669"/>
    <property type="project" value="TreeGrafter"/>
</dbReference>